<dbReference type="InterPro" id="IPR051348">
    <property type="entry name" value="U-box_ubiquitin_ligases"/>
</dbReference>
<evidence type="ECO:0000256" key="2">
    <source>
        <dbReference type="ARBA" id="ARBA00012483"/>
    </source>
</evidence>
<feature type="region of interest" description="Disordered" evidence="5">
    <location>
        <begin position="177"/>
        <end position="249"/>
    </location>
</feature>
<keyword evidence="3" id="KW-0833">Ubl conjugation pathway</keyword>
<feature type="compositionally biased region" description="Polar residues" evidence="5">
    <location>
        <begin position="275"/>
        <end position="291"/>
    </location>
</feature>
<dbReference type="SUPFAM" id="SSF52402">
    <property type="entry name" value="Adenine nucleotide alpha hydrolases-like"/>
    <property type="match status" value="1"/>
</dbReference>
<feature type="region of interest" description="Disordered" evidence="5">
    <location>
        <begin position="270"/>
        <end position="331"/>
    </location>
</feature>
<dbReference type="Gene3D" id="1.10.510.10">
    <property type="entry name" value="Transferase(Phosphotransferase) domain 1"/>
    <property type="match status" value="1"/>
</dbReference>
<comment type="caution">
    <text evidence="7">The sequence shown here is derived from an EMBL/GenBank/DDBJ whole genome shotgun (WGS) entry which is preliminary data.</text>
</comment>
<accession>A0ABQ7DEH6</accession>
<evidence type="ECO:0000256" key="4">
    <source>
        <dbReference type="SAM" id="Coils"/>
    </source>
</evidence>
<keyword evidence="4" id="KW-0175">Coiled coil</keyword>
<reference evidence="7 8" key="1">
    <citation type="journal article" date="2020" name="BMC Genomics">
        <title>Intraspecific diversification of the crop wild relative Brassica cretica Lam. using demographic model selection.</title>
        <authorList>
            <person name="Kioukis A."/>
            <person name="Michalopoulou V.A."/>
            <person name="Briers L."/>
            <person name="Pirintsos S."/>
            <person name="Studholme D.J."/>
            <person name="Pavlidis P."/>
            <person name="Sarris P.F."/>
        </authorList>
    </citation>
    <scope>NUCLEOTIDE SEQUENCE [LARGE SCALE GENOMIC DNA]</scope>
    <source>
        <strain evidence="8">cv. PFS-1207/04</strain>
    </source>
</reference>
<dbReference type="PROSITE" id="PS50011">
    <property type="entry name" value="PROTEIN_KINASE_DOM"/>
    <property type="match status" value="1"/>
</dbReference>
<proteinExistence type="predicted"/>
<dbReference type="InterPro" id="IPR000719">
    <property type="entry name" value="Prot_kinase_dom"/>
</dbReference>
<sequence>MWLAKNNSVGIKEGGSTGVVAVAIDKEKSSQHALKWAVDHLLQRGQSVILVHVKLRPSPLNNTSSLHASSAKLTQEPSLVCRDPEGASKDIFLPFRCFCTRKDIQCQDVLIEEYDVAKALVEYANQAAIEVLVVGSSNKGGFLRFNKPTDIPVAITKTAPDFCTVYVISKGKISTMRSASRSAPTNAPLRSPIQPPSLRPPQPVPSTSNNMRADRQSFESQRRSMEDRRSVEDRRSPFTRRGYGRSYGDLSVPESDISFVSSGRPSIDRMFPNINDMNDPNRTPPRLSNLSDMDYGPNFESSSNYGRRSVDVNSPTDLSSGSFENERFSSASAMDDVESEMRRLKLELKQTMEMYSTACKEALTAKQKATELQRWKLEEERKLEEARLAEEAALAIAEKEKARSKAAMEAAEAAQRIAELESKKRVNAEMKALKESEEKTKALTALANNDVRYRKYSIEEIESATEFFAEKYKIGEGGYGPVYKCYLDHTPVAVKVLRADAAQGRSQFQQEVEVLSSIRHPNMVLLLGACPECGCLVYEFMANGSLEDRLFRLGNSPPLSWQMRFRIAAEIGTGLLFLHQAKPEPLVHRDLKPGNILLDRNFVSKISDVGLARLVPPTVADTVTQYRMTSTAGTFCYIDPEYQQTGMLGVRSDIYSLGIMFLQLITAKPPMGLTHYVERALEKGTLSDLLDPAVTDWPVEDTAEFAKLALQCAELRRKDRPDLAKVILPELNRLRTLADESQLVSQ</sequence>
<dbReference type="CDD" id="cd01989">
    <property type="entry name" value="USP_STK_Ubox_N"/>
    <property type="match status" value="1"/>
</dbReference>
<comment type="catalytic activity">
    <reaction evidence="1">
        <text>S-ubiquitinyl-[E2 ubiquitin-conjugating enzyme]-L-cysteine + [acceptor protein]-L-lysine = [E2 ubiquitin-conjugating enzyme]-L-cysteine + N(6)-ubiquitinyl-[acceptor protein]-L-lysine.</text>
        <dbReference type="EC" id="2.3.2.27"/>
    </reaction>
</comment>
<dbReference type="PANTHER" id="PTHR45647">
    <property type="entry name" value="OS02G0152300 PROTEIN"/>
    <property type="match status" value="1"/>
</dbReference>
<dbReference type="InterPro" id="IPR008271">
    <property type="entry name" value="Ser/Thr_kinase_AS"/>
</dbReference>
<feature type="compositionally biased region" description="Basic and acidic residues" evidence="5">
    <location>
        <begin position="212"/>
        <end position="236"/>
    </location>
</feature>
<dbReference type="Pfam" id="PF00582">
    <property type="entry name" value="Usp"/>
    <property type="match status" value="1"/>
</dbReference>
<protein>
    <recommendedName>
        <fullName evidence="2">RING-type E3 ubiquitin transferase</fullName>
        <ecNumber evidence="2">2.3.2.27</ecNumber>
    </recommendedName>
</protein>
<feature type="compositionally biased region" description="Polar residues" evidence="5">
    <location>
        <begin position="299"/>
        <end position="331"/>
    </location>
</feature>
<evidence type="ECO:0000256" key="1">
    <source>
        <dbReference type="ARBA" id="ARBA00000900"/>
    </source>
</evidence>
<keyword evidence="8" id="KW-1185">Reference proteome</keyword>
<evidence type="ECO:0000256" key="5">
    <source>
        <dbReference type="SAM" id="MobiDB-lite"/>
    </source>
</evidence>
<organism evidence="7 8">
    <name type="scientific">Brassica cretica</name>
    <name type="common">Mustard</name>
    <dbReference type="NCBI Taxonomy" id="69181"/>
    <lineage>
        <taxon>Eukaryota</taxon>
        <taxon>Viridiplantae</taxon>
        <taxon>Streptophyta</taxon>
        <taxon>Embryophyta</taxon>
        <taxon>Tracheophyta</taxon>
        <taxon>Spermatophyta</taxon>
        <taxon>Magnoliopsida</taxon>
        <taxon>eudicotyledons</taxon>
        <taxon>Gunneridae</taxon>
        <taxon>Pentapetalae</taxon>
        <taxon>rosids</taxon>
        <taxon>malvids</taxon>
        <taxon>Brassicales</taxon>
        <taxon>Brassicaceae</taxon>
        <taxon>Brassiceae</taxon>
        <taxon>Brassica</taxon>
    </lineage>
</organism>
<evidence type="ECO:0000259" key="6">
    <source>
        <dbReference type="PROSITE" id="PS50011"/>
    </source>
</evidence>
<dbReference type="SMART" id="SM00220">
    <property type="entry name" value="S_TKc"/>
    <property type="match status" value="1"/>
</dbReference>
<dbReference type="InterPro" id="IPR006016">
    <property type="entry name" value="UspA"/>
</dbReference>
<dbReference type="InterPro" id="IPR011009">
    <property type="entry name" value="Kinase-like_dom_sf"/>
</dbReference>
<feature type="domain" description="Protein kinase" evidence="6">
    <location>
        <begin position="468"/>
        <end position="731"/>
    </location>
</feature>
<evidence type="ECO:0000313" key="7">
    <source>
        <dbReference type="EMBL" id="KAF3576412.1"/>
    </source>
</evidence>
<feature type="coiled-coil region" evidence="4">
    <location>
        <begin position="334"/>
        <end position="443"/>
    </location>
</feature>
<dbReference type="EC" id="2.3.2.27" evidence="2"/>
<evidence type="ECO:0000313" key="8">
    <source>
        <dbReference type="Proteomes" id="UP000266723"/>
    </source>
</evidence>
<dbReference type="Pfam" id="PF00069">
    <property type="entry name" value="Pkinase"/>
    <property type="match status" value="1"/>
</dbReference>
<gene>
    <name evidence="7" type="ORF">DY000_02034323</name>
</gene>
<dbReference type="Proteomes" id="UP000266723">
    <property type="component" value="Unassembled WGS sequence"/>
</dbReference>
<dbReference type="EMBL" id="QGKV02000649">
    <property type="protein sequence ID" value="KAF3576412.1"/>
    <property type="molecule type" value="Genomic_DNA"/>
</dbReference>
<dbReference type="InterPro" id="IPR014729">
    <property type="entry name" value="Rossmann-like_a/b/a_fold"/>
</dbReference>
<name>A0ABQ7DEH6_BRACR</name>
<feature type="compositionally biased region" description="Pro residues" evidence="5">
    <location>
        <begin position="193"/>
        <end position="204"/>
    </location>
</feature>
<dbReference type="Gene3D" id="3.40.50.620">
    <property type="entry name" value="HUPs"/>
    <property type="match status" value="1"/>
</dbReference>
<dbReference type="PANTHER" id="PTHR45647:SF132">
    <property type="entry name" value="KINASE WITH ADENINE NUCLEOTIDE ALPHA HYDROLASES-LIKE DOMAIN-CONTAINING PROTEIN"/>
    <property type="match status" value="1"/>
</dbReference>
<dbReference type="PROSITE" id="PS00108">
    <property type="entry name" value="PROTEIN_KINASE_ST"/>
    <property type="match status" value="1"/>
</dbReference>
<evidence type="ECO:0000256" key="3">
    <source>
        <dbReference type="ARBA" id="ARBA00022786"/>
    </source>
</evidence>
<dbReference type="SUPFAM" id="SSF56112">
    <property type="entry name" value="Protein kinase-like (PK-like)"/>
    <property type="match status" value="1"/>
</dbReference>
<dbReference type="Gene3D" id="3.30.200.20">
    <property type="entry name" value="Phosphorylase Kinase, domain 1"/>
    <property type="match status" value="1"/>
</dbReference>